<dbReference type="InterPro" id="IPR019861">
    <property type="entry name" value="PorP/SprF_Bacteroidetes"/>
</dbReference>
<dbReference type="RefSeq" id="WP_187021610.1">
    <property type="nucleotide sequence ID" value="NZ_JACRUK010000043.1"/>
</dbReference>
<dbReference type="NCBIfam" id="TIGR03519">
    <property type="entry name" value="T9SS_PorP_fam"/>
    <property type="match status" value="1"/>
</dbReference>
<evidence type="ECO:0000313" key="2">
    <source>
        <dbReference type="EMBL" id="MBC5846199.1"/>
    </source>
</evidence>
<dbReference type="Proteomes" id="UP000641454">
    <property type="component" value="Unassembled WGS sequence"/>
</dbReference>
<protein>
    <submittedName>
        <fullName evidence="2">Type IX secretion system membrane protein PorP/SprF</fullName>
    </submittedName>
</protein>
<evidence type="ECO:0000313" key="3">
    <source>
        <dbReference type="Proteomes" id="UP000641454"/>
    </source>
</evidence>
<dbReference type="AlphaFoldDB" id="A0A923N437"/>
<accession>A0A923N437</accession>
<gene>
    <name evidence="2" type="ORF">H8R25_17435</name>
</gene>
<dbReference type="EMBL" id="JACRUL010000085">
    <property type="protein sequence ID" value="MBC5846199.1"/>
    <property type="molecule type" value="Genomic_DNA"/>
</dbReference>
<reference evidence="2 3" key="1">
    <citation type="submission" date="2020-08" db="EMBL/GenBank/DDBJ databases">
        <title>Description of novel Flavobacterium F-392 isolate.</title>
        <authorList>
            <person name="Saticioglu I.B."/>
            <person name="Duman M."/>
            <person name="Altun S."/>
        </authorList>
    </citation>
    <scope>NUCLEOTIDE SEQUENCE [LARGE SCALE GENOMIC DNA]</scope>
    <source>
        <strain evidence="2 3">F-392</strain>
    </source>
</reference>
<keyword evidence="1" id="KW-0732">Signal</keyword>
<dbReference type="Pfam" id="PF11751">
    <property type="entry name" value="PorP_SprF"/>
    <property type="match status" value="1"/>
</dbReference>
<feature type="signal peptide" evidence="1">
    <location>
        <begin position="1"/>
        <end position="21"/>
    </location>
</feature>
<keyword evidence="3" id="KW-1185">Reference proteome</keyword>
<organism evidence="2 3">
    <name type="scientific">Flavobacterium muglaense</name>
    <dbReference type="NCBI Taxonomy" id="2764716"/>
    <lineage>
        <taxon>Bacteria</taxon>
        <taxon>Pseudomonadati</taxon>
        <taxon>Bacteroidota</taxon>
        <taxon>Flavobacteriia</taxon>
        <taxon>Flavobacteriales</taxon>
        <taxon>Flavobacteriaceae</taxon>
        <taxon>Flavobacterium</taxon>
    </lineage>
</organism>
<name>A0A923N437_9FLAO</name>
<sequence length="295" mass="32785">MKIIKNIISGALLLFSSLLFAQQESAFTLYRYHMNVINPAYTGVDNETMVMSSFRRQWTGVKEAPESQAVSFGTGVGKNLGLGLSMVSSKTFIEKQTTLGLDLSYKLKVNEGLDLYLGIKAGGNIYDVNTTGLQTYSLQVDPALGSINQFNPNVGMGLLLKNENYFLSLSVPRMLNTEHAKNKNGYASVATDRPHIYLSGGYDLDLNPDASLVLKPSFLLRYVKGIPASVDFGTMLQIQNNFEFGAMYRTDQAVAGMVDFTISKRMMFGYVYEVSTRSVMATARNTNEFFIRFKF</sequence>
<comment type="caution">
    <text evidence="2">The sequence shown here is derived from an EMBL/GenBank/DDBJ whole genome shotgun (WGS) entry which is preliminary data.</text>
</comment>
<feature type="chain" id="PRO_5037737673" evidence="1">
    <location>
        <begin position="22"/>
        <end position="295"/>
    </location>
</feature>
<proteinExistence type="predicted"/>
<evidence type="ECO:0000256" key="1">
    <source>
        <dbReference type="SAM" id="SignalP"/>
    </source>
</evidence>